<evidence type="ECO:0000313" key="2">
    <source>
        <dbReference type="EMBL" id="PVH36971.1"/>
    </source>
</evidence>
<evidence type="ECO:0000256" key="1">
    <source>
        <dbReference type="SAM" id="MobiDB-lite"/>
    </source>
</evidence>
<organism evidence="2">
    <name type="scientific">Panicum hallii</name>
    <dbReference type="NCBI Taxonomy" id="206008"/>
    <lineage>
        <taxon>Eukaryota</taxon>
        <taxon>Viridiplantae</taxon>
        <taxon>Streptophyta</taxon>
        <taxon>Embryophyta</taxon>
        <taxon>Tracheophyta</taxon>
        <taxon>Spermatophyta</taxon>
        <taxon>Magnoliopsida</taxon>
        <taxon>Liliopsida</taxon>
        <taxon>Poales</taxon>
        <taxon>Poaceae</taxon>
        <taxon>PACMAD clade</taxon>
        <taxon>Panicoideae</taxon>
        <taxon>Panicodae</taxon>
        <taxon>Paniceae</taxon>
        <taxon>Panicinae</taxon>
        <taxon>Panicum</taxon>
        <taxon>Panicum sect. Panicum</taxon>
    </lineage>
</organism>
<name>A0A2T8IH25_9POAL</name>
<dbReference type="Proteomes" id="UP000243499">
    <property type="component" value="Chromosome 6"/>
</dbReference>
<proteinExistence type="predicted"/>
<reference evidence="2" key="1">
    <citation type="submission" date="2018-04" db="EMBL/GenBank/DDBJ databases">
        <title>WGS assembly of Panicum hallii.</title>
        <authorList>
            <person name="Lovell J."/>
            <person name="Jenkins J."/>
            <person name="Lowry D."/>
            <person name="Mamidi S."/>
            <person name="Sreedasyam A."/>
            <person name="Weng X."/>
            <person name="Barry K."/>
            <person name="Bonette J."/>
            <person name="Campitelli B."/>
            <person name="Daum C."/>
            <person name="Gordon S."/>
            <person name="Gould B."/>
            <person name="Lipzen A."/>
            <person name="Macqueen A."/>
            <person name="Palacio-Mejia J."/>
            <person name="Plott C."/>
            <person name="Shakirov E."/>
            <person name="Shu S."/>
            <person name="Yoshinaga Y."/>
            <person name="Zane M."/>
            <person name="Rokhsar D."/>
            <person name="Grimwood J."/>
            <person name="Schmutz J."/>
            <person name="Juenger T."/>
        </authorList>
    </citation>
    <scope>NUCLEOTIDE SEQUENCE [LARGE SCALE GENOMIC DNA]</scope>
    <source>
        <strain evidence="2">FIL2</strain>
    </source>
</reference>
<accession>A0A2T8IH25</accession>
<feature type="compositionally biased region" description="Basic and acidic residues" evidence="1">
    <location>
        <begin position="1"/>
        <end position="29"/>
    </location>
</feature>
<gene>
    <name evidence="2" type="ORF">PAHAL_6G211500</name>
</gene>
<sequence>MEEDWRRRREGRMPDPDRIVPSRAEDSGGGRRRPGSPRILPDSMEYSHLLHTFLSPPGFFRLLFVEAHGGP</sequence>
<dbReference type="Gramene" id="PVH36971">
    <property type="protein sequence ID" value="PVH36971"/>
    <property type="gene ID" value="PAHAL_6G211500"/>
</dbReference>
<dbReference type="AlphaFoldDB" id="A0A2T8IH25"/>
<dbReference type="EMBL" id="CM008051">
    <property type="protein sequence ID" value="PVH36971.1"/>
    <property type="molecule type" value="Genomic_DNA"/>
</dbReference>
<protein>
    <submittedName>
        <fullName evidence="2">Uncharacterized protein</fullName>
    </submittedName>
</protein>
<feature type="region of interest" description="Disordered" evidence="1">
    <location>
        <begin position="1"/>
        <end position="40"/>
    </location>
</feature>